<gene>
    <name evidence="2" type="ORF">RIF29_28982</name>
</gene>
<dbReference type="AlphaFoldDB" id="A0AAN9EDS2"/>
<sequence>MSSQAMEKENVVASQSAPVDTNNSQPVQITSDDGVPKRVSVWDSFDISKLRNAGDKLRFATTSELVKDLVDEEVVVIHDTNAMANSAGEKVAGNKAGAIVQSGDADSIVPGADLMEAAGNDRQEDDNDAWTPVKTRRVA</sequence>
<dbReference type="EMBL" id="JAYWIO010000006">
    <property type="protein sequence ID" value="KAK7255569.1"/>
    <property type="molecule type" value="Genomic_DNA"/>
</dbReference>
<name>A0AAN9EDS2_CROPI</name>
<dbReference type="Proteomes" id="UP001372338">
    <property type="component" value="Unassembled WGS sequence"/>
</dbReference>
<feature type="region of interest" description="Disordered" evidence="1">
    <location>
        <begin position="116"/>
        <end position="139"/>
    </location>
</feature>
<feature type="compositionally biased region" description="Basic and acidic residues" evidence="1">
    <location>
        <begin position="1"/>
        <end position="10"/>
    </location>
</feature>
<protein>
    <submittedName>
        <fullName evidence="2">Uncharacterized protein</fullName>
    </submittedName>
</protein>
<reference evidence="2 3" key="1">
    <citation type="submission" date="2024-01" db="EMBL/GenBank/DDBJ databases">
        <title>The genomes of 5 underutilized Papilionoideae crops provide insights into root nodulation and disease resistanc.</title>
        <authorList>
            <person name="Yuan L."/>
        </authorList>
    </citation>
    <scope>NUCLEOTIDE SEQUENCE [LARGE SCALE GENOMIC DNA]</scope>
    <source>
        <strain evidence="2">ZHUSHIDOU_FW_LH</strain>
        <tissue evidence="2">Leaf</tissue>
    </source>
</reference>
<evidence type="ECO:0000313" key="2">
    <source>
        <dbReference type="EMBL" id="KAK7255569.1"/>
    </source>
</evidence>
<comment type="caution">
    <text evidence="2">The sequence shown here is derived from an EMBL/GenBank/DDBJ whole genome shotgun (WGS) entry which is preliminary data.</text>
</comment>
<evidence type="ECO:0000313" key="3">
    <source>
        <dbReference type="Proteomes" id="UP001372338"/>
    </source>
</evidence>
<feature type="compositionally biased region" description="Polar residues" evidence="1">
    <location>
        <begin position="12"/>
        <end position="31"/>
    </location>
</feature>
<evidence type="ECO:0000256" key="1">
    <source>
        <dbReference type="SAM" id="MobiDB-lite"/>
    </source>
</evidence>
<keyword evidence="3" id="KW-1185">Reference proteome</keyword>
<feature type="region of interest" description="Disordered" evidence="1">
    <location>
        <begin position="1"/>
        <end position="33"/>
    </location>
</feature>
<proteinExistence type="predicted"/>
<accession>A0AAN9EDS2</accession>
<organism evidence="2 3">
    <name type="scientific">Crotalaria pallida</name>
    <name type="common">Smooth rattlebox</name>
    <name type="synonym">Crotalaria striata</name>
    <dbReference type="NCBI Taxonomy" id="3830"/>
    <lineage>
        <taxon>Eukaryota</taxon>
        <taxon>Viridiplantae</taxon>
        <taxon>Streptophyta</taxon>
        <taxon>Embryophyta</taxon>
        <taxon>Tracheophyta</taxon>
        <taxon>Spermatophyta</taxon>
        <taxon>Magnoliopsida</taxon>
        <taxon>eudicotyledons</taxon>
        <taxon>Gunneridae</taxon>
        <taxon>Pentapetalae</taxon>
        <taxon>rosids</taxon>
        <taxon>fabids</taxon>
        <taxon>Fabales</taxon>
        <taxon>Fabaceae</taxon>
        <taxon>Papilionoideae</taxon>
        <taxon>50 kb inversion clade</taxon>
        <taxon>genistoids sensu lato</taxon>
        <taxon>core genistoids</taxon>
        <taxon>Crotalarieae</taxon>
        <taxon>Crotalaria</taxon>
    </lineage>
</organism>